<dbReference type="PROSITE" id="PS51712">
    <property type="entry name" value="G_ENGA"/>
    <property type="match status" value="1"/>
</dbReference>
<dbReference type="PANTHER" id="PTHR43834">
    <property type="entry name" value="GTPASE DER"/>
    <property type="match status" value="1"/>
</dbReference>
<keyword evidence="4" id="KW-0677">Repeat</keyword>
<dbReference type="EMBL" id="JRPJ02000053">
    <property type="protein sequence ID" value="TLE08275.1"/>
    <property type="molecule type" value="Genomic_DNA"/>
</dbReference>
<feature type="binding site" evidence="8">
    <location>
        <begin position="413"/>
        <end position="420"/>
    </location>
    <ligand>
        <name>GTP</name>
        <dbReference type="ChEBI" id="CHEBI:37565"/>
        <label>2</label>
    </ligand>
</feature>
<proteinExistence type="inferred from homology"/>
<evidence type="ECO:0000256" key="3">
    <source>
        <dbReference type="ARBA" id="ARBA00022517"/>
    </source>
</evidence>
<dbReference type="InterPro" id="IPR005225">
    <property type="entry name" value="Small_GTP-bd"/>
</dbReference>
<evidence type="ECO:0000256" key="2">
    <source>
        <dbReference type="ARBA" id="ARBA00020953"/>
    </source>
</evidence>
<dbReference type="InterPro" id="IPR027417">
    <property type="entry name" value="P-loop_NTPase"/>
</dbReference>
<keyword evidence="5 8" id="KW-0547">Nucleotide-binding</keyword>
<evidence type="ECO:0000256" key="10">
    <source>
        <dbReference type="SAM" id="MobiDB-lite"/>
    </source>
</evidence>
<evidence type="ECO:0000256" key="8">
    <source>
        <dbReference type="HAMAP-Rule" id="MF_00195"/>
    </source>
</evidence>
<evidence type="ECO:0000256" key="6">
    <source>
        <dbReference type="ARBA" id="ARBA00023134"/>
    </source>
</evidence>
<accession>A0A4U8U4G6</accession>
<dbReference type="InterPro" id="IPR031166">
    <property type="entry name" value="G_ENGA"/>
</dbReference>
<dbReference type="NCBIfam" id="TIGR00231">
    <property type="entry name" value="small_GTP"/>
    <property type="match status" value="2"/>
</dbReference>
<dbReference type="FunFam" id="3.30.300.20:FF:000004">
    <property type="entry name" value="GTPase Der"/>
    <property type="match status" value="1"/>
</dbReference>
<evidence type="ECO:0000256" key="9">
    <source>
        <dbReference type="PROSITE-ProRule" id="PRU01049"/>
    </source>
</evidence>
<comment type="subunit">
    <text evidence="8">Associates with the 50S ribosomal subunit.</text>
</comment>
<dbReference type="HAMAP" id="MF_00195">
    <property type="entry name" value="GTPase_Der"/>
    <property type="match status" value="1"/>
</dbReference>
<organism evidence="12 13">
    <name type="scientific">Helicobacter bilis</name>
    <dbReference type="NCBI Taxonomy" id="37372"/>
    <lineage>
        <taxon>Bacteria</taxon>
        <taxon>Pseudomonadati</taxon>
        <taxon>Campylobacterota</taxon>
        <taxon>Epsilonproteobacteria</taxon>
        <taxon>Campylobacterales</taxon>
        <taxon>Helicobacteraceae</taxon>
        <taxon>Helicobacter</taxon>
    </lineage>
</organism>
<dbReference type="Pfam" id="PF01926">
    <property type="entry name" value="MMR_HSR1"/>
    <property type="match status" value="2"/>
</dbReference>
<keyword evidence="6 8" id="KW-0342">GTP-binding</keyword>
<feature type="region of interest" description="Disordered" evidence="10">
    <location>
        <begin position="301"/>
        <end position="332"/>
    </location>
</feature>
<evidence type="ECO:0000256" key="1">
    <source>
        <dbReference type="ARBA" id="ARBA00008279"/>
    </source>
</evidence>
<dbReference type="InterPro" id="IPR032859">
    <property type="entry name" value="KH_dom-like"/>
</dbReference>
<dbReference type="FunFam" id="3.40.50.300:FF:000494">
    <property type="entry name" value="tRNA modification GTPase MnmE"/>
    <property type="match status" value="1"/>
</dbReference>
<feature type="binding site" evidence="8">
    <location>
        <begin position="116"/>
        <end position="120"/>
    </location>
    <ligand>
        <name>GTP</name>
        <dbReference type="ChEBI" id="CHEBI:37565"/>
        <label>1</label>
    </ligand>
</feature>
<feature type="binding site" evidence="8">
    <location>
        <begin position="460"/>
        <end position="464"/>
    </location>
    <ligand>
        <name>GTP</name>
        <dbReference type="ChEBI" id="CHEBI:37565"/>
        <label>2</label>
    </ligand>
</feature>
<dbReference type="PANTHER" id="PTHR43834:SF6">
    <property type="entry name" value="GTPASE DER"/>
    <property type="match status" value="1"/>
</dbReference>
<dbReference type="Gene3D" id="3.30.300.20">
    <property type="match status" value="1"/>
</dbReference>
<dbReference type="CDD" id="cd01895">
    <property type="entry name" value="EngA2"/>
    <property type="match status" value="1"/>
</dbReference>
<dbReference type="Proteomes" id="UP000029857">
    <property type="component" value="Unassembled WGS sequence"/>
</dbReference>
<evidence type="ECO:0000313" key="12">
    <source>
        <dbReference type="EMBL" id="TLE08275.1"/>
    </source>
</evidence>
<dbReference type="InterPro" id="IPR006073">
    <property type="entry name" value="GTP-bd"/>
</dbReference>
<dbReference type="GO" id="GO:0042254">
    <property type="term" value="P:ribosome biogenesis"/>
    <property type="evidence" value="ECO:0007669"/>
    <property type="project" value="UniProtKB-KW"/>
</dbReference>
<dbReference type="SUPFAM" id="SSF52540">
    <property type="entry name" value="P-loop containing nucleoside triphosphate hydrolases"/>
    <property type="match status" value="2"/>
</dbReference>
<comment type="caution">
    <text evidence="8">Lacks conserved residue(s) required for the propagation of feature annotation.</text>
</comment>
<feature type="binding site" evidence="8">
    <location>
        <begin position="69"/>
        <end position="76"/>
    </location>
    <ligand>
        <name>GTP</name>
        <dbReference type="ChEBI" id="CHEBI:37565"/>
        <label>1</label>
    </ligand>
</feature>
<evidence type="ECO:0000256" key="5">
    <source>
        <dbReference type="ARBA" id="ARBA00022741"/>
    </source>
</evidence>
<comment type="caution">
    <text evidence="12">The sequence shown here is derived from an EMBL/GenBank/DDBJ whole genome shotgun (WGS) entry which is preliminary data.</text>
</comment>
<evidence type="ECO:0000259" key="11">
    <source>
        <dbReference type="PROSITE" id="PS51712"/>
    </source>
</evidence>
<feature type="domain" description="EngA-type G" evidence="11">
    <location>
        <begin position="407"/>
        <end position="578"/>
    </location>
</feature>
<evidence type="ECO:0000256" key="4">
    <source>
        <dbReference type="ARBA" id="ARBA00022737"/>
    </source>
</evidence>
<dbReference type="InterPro" id="IPR016484">
    <property type="entry name" value="GTPase_Der"/>
</dbReference>
<feature type="binding site" evidence="8">
    <location>
        <begin position="217"/>
        <end position="220"/>
    </location>
    <ligand>
        <name>GTP</name>
        <dbReference type="ChEBI" id="CHEBI:37565"/>
        <label>1</label>
    </ligand>
</feature>
<reference evidence="12 13" key="1">
    <citation type="journal article" date="2014" name="Genome Announc.">
        <title>Draft genome sequences of eight enterohepatic helicobacter species isolated from both laboratory and wild rodents.</title>
        <authorList>
            <person name="Sheh A."/>
            <person name="Shen Z."/>
            <person name="Fox J.G."/>
        </authorList>
    </citation>
    <scope>NUCLEOTIDE SEQUENCE [LARGE SCALE GENOMIC DNA]</scope>
    <source>
        <strain evidence="12 13">ATCC 49320</strain>
    </source>
</reference>
<dbReference type="RefSeq" id="WP_034580568.1">
    <property type="nucleotide sequence ID" value="NZ_CAMCCI010000099.1"/>
</dbReference>
<dbReference type="GO" id="GO:0043022">
    <property type="term" value="F:ribosome binding"/>
    <property type="evidence" value="ECO:0007669"/>
    <property type="project" value="TreeGrafter"/>
</dbReference>
<dbReference type="Gene3D" id="3.40.50.300">
    <property type="entry name" value="P-loop containing nucleotide triphosphate hydrolases"/>
    <property type="match status" value="2"/>
</dbReference>
<dbReference type="Pfam" id="PF14714">
    <property type="entry name" value="KH_dom-like"/>
    <property type="match status" value="1"/>
</dbReference>
<sequence>MKKDTNNKSKYHKKSQNSLLGLGKKYIKDSNAITQDTKQRGKKHIESKENTQDSTQIEIKPIASVAIMGRPNVGKSSLFNRLNQKNIAITSHISGSTRDINKRDLRLNNFDITLIDTGGLEVLAHRLKEFYKQNKATQSQTIAPSTKDIHGINRSNKRKQAIIATQLKEHIAFHSYKVVATSDIILYMVDGSNIVADEDIRIFRELSKQKPLLLVLNKVDNDKIAIQANDFMAFGVPYITISVAHNRGITKLLSSIENIIQELIDSKKIKAQKTLKTLDFLDYFDDTESILTFEDEKLDSNPTLKSRTNSKTQVTQNPDSNPCHVERSETSSIESLKDISPFSKAQYDKNLDSNIRHTKPLGKVSSIESKHDILLNTQYNNDIDSIDKTKQTTESLNTISNQIDNTISIGIIGRPNVGKSSLLNALTNTNRSLVSDIAGTTIDPVDEHIMYNGYKLTFVDTAGIRRRSKIEGIEKYALDRTQKMLQECDIALLVLDCSTEFVELDEKISSIASSNGLGVIVVFHKWDIRSKEFDSRLEIYKRKFKFLEYAPIITASSTTHRHIKELKQKIIEVYQHFSLRIPTAKLNTCIQNALKKHPIPSDHGKIVRIYYATQFDSKPPKIALIMNRPNALHFSYKRYLINTLRQHFGFLGTPIIIEARSKKTRDLSETGETFGNEAINKDNDVKS</sequence>
<name>A0A4U8U4G6_9HELI</name>
<evidence type="ECO:0000256" key="7">
    <source>
        <dbReference type="ARBA" id="ARBA00032345"/>
    </source>
</evidence>
<gene>
    <name evidence="8" type="primary">der</name>
    <name evidence="12" type="ORF">LS79_010210</name>
</gene>
<keyword evidence="3 8" id="KW-0690">Ribosome biogenesis</keyword>
<comment type="function">
    <text evidence="8">GTPase that plays an essential role in the late steps of ribosome biogenesis.</text>
</comment>
<feature type="region of interest" description="Disordered" evidence="10">
    <location>
        <begin position="668"/>
        <end position="687"/>
    </location>
</feature>
<dbReference type="InterPro" id="IPR015946">
    <property type="entry name" value="KH_dom-like_a/b"/>
</dbReference>
<feature type="region of interest" description="Disordered" evidence="10">
    <location>
        <begin position="1"/>
        <end position="55"/>
    </location>
</feature>
<protein>
    <recommendedName>
        <fullName evidence="2 8">GTPase Der</fullName>
    </recommendedName>
    <alternativeName>
        <fullName evidence="7 8">GTP-binding protein EngA</fullName>
    </alternativeName>
</protein>
<feature type="compositionally biased region" description="Polar residues" evidence="10">
    <location>
        <begin position="301"/>
        <end position="320"/>
    </location>
</feature>
<comment type="similarity">
    <text evidence="1 8 9">Belongs to the TRAFAC class TrmE-Era-EngA-EngB-Septin-like GTPase superfamily. EngA (Der) GTPase family.</text>
</comment>
<dbReference type="GO" id="GO:0005525">
    <property type="term" value="F:GTP binding"/>
    <property type="evidence" value="ECO:0007669"/>
    <property type="project" value="UniProtKB-UniRule"/>
</dbReference>
<dbReference type="AlphaFoldDB" id="A0A4U8U4G6"/>
<evidence type="ECO:0000313" key="13">
    <source>
        <dbReference type="Proteomes" id="UP000029857"/>
    </source>
</evidence>